<evidence type="ECO:0000259" key="1">
    <source>
        <dbReference type="Pfam" id="PF06527"/>
    </source>
</evidence>
<name>A0A0Q3VR76_9BACI</name>
<dbReference type="InterPro" id="IPR009492">
    <property type="entry name" value="TniQ"/>
</dbReference>
<organism evidence="3 4">
    <name type="scientific">Cytobacillus solani</name>
    <dbReference type="NCBI Taxonomy" id="1637975"/>
    <lineage>
        <taxon>Bacteria</taxon>
        <taxon>Bacillati</taxon>
        <taxon>Bacillota</taxon>
        <taxon>Bacilli</taxon>
        <taxon>Bacillales</taxon>
        <taxon>Bacillaceae</taxon>
        <taxon>Cytobacillus</taxon>
    </lineage>
</organism>
<reference evidence="3 4" key="1">
    <citation type="submission" date="2015-09" db="EMBL/GenBank/DDBJ databases">
        <title>Genome sequencing project for genomic taxonomy and phylogenomics of Bacillus-like bacteria.</title>
        <authorList>
            <person name="Liu B."/>
            <person name="Wang J."/>
            <person name="Zhu Y."/>
            <person name="Liu G."/>
            <person name="Chen Q."/>
            <person name="Chen Z."/>
            <person name="Lan J."/>
            <person name="Che J."/>
            <person name="Ge C."/>
            <person name="Shi H."/>
            <person name="Pan Z."/>
            <person name="Liu X."/>
        </authorList>
    </citation>
    <scope>NUCLEOTIDE SEQUENCE [LARGE SCALE GENOMIC DNA]</scope>
    <source>
        <strain evidence="3 4">FJAT-18043</strain>
    </source>
</reference>
<sequence>MFFYFPMIQKDELLFSVFARYHARSLNKKEKKTLKELGQSSIDPIITNKIQSFLEKLKYFLVPDIEYFLINHTIFEYYKCFLSSRDEENLYNYMVYGECDRLSLFRNLSVSTNLKYCSGCIKKDLEEIGEIYWRVHHQYPTVAICPTHHIPLELVTLRTWETDFETVNNIHKTESKKRSLSKKTFFHATKFLQQSFYLIDNQLQLYDKTKSHVYYLLFLERGFVLPSGNVDVVKLEKRIIHYFGIEFLRLINFNLDIFEEIKQTPLSFHYDTSPVEKFVFINFLFDSLTEFIEYGYKLPNGEATPFKCLNPFCKYYNQPKINYIQVFFDEDLYKVSIRFRCDECFEEYEKIFRTKDWSMIETRMDYSEKWNEGLMKKVYEEGLDIEKIAFLTNLNTLEIEGKLLKKNKYKSVDEGIAWKMKEEWTRLINANIYQSISEIKQLNFPLYAYMERNDQIWSNIPGELKSKMIINRGNTNDVLWRKRDKKVLLYFKDIVHKGIIRGKVKVYYWISYAIDELDLRSELCYLPMTRKYIEKHKLFLDKLNKNRWNFQVL</sequence>
<dbReference type="PATRIC" id="fig|1637975.4.peg.5509"/>
<feature type="domain" description="Transposon Tn7 transposition protein TnsD C-terminal" evidence="2">
    <location>
        <begin position="198"/>
        <end position="497"/>
    </location>
</feature>
<feature type="domain" description="TniQ" evidence="1">
    <location>
        <begin position="4"/>
        <end position="152"/>
    </location>
</feature>
<dbReference type="EMBL" id="LJIX01000003">
    <property type="protein sequence ID" value="KQL27515.1"/>
    <property type="molecule type" value="Genomic_DNA"/>
</dbReference>
<dbReference type="Pfam" id="PF06527">
    <property type="entry name" value="TniQ"/>
    <property type="match status" value="1"/>
</dbReference>
<gene>
    <name evidence="3" type="ORF">AN957_00825</name>
</gene>
<comment type="caution">
    <text evidence="3">The sequence shown here is derived from an EMBL/GenBank/DDBJ whole genome shotgun (WGS) entry which is preliminary data.</text>
</comment>
<proteinExistence type="predicted"/>
<evidence type="ECO:0000313" key="4">
    <source>
        <dbReference type="Proteomes" id="UP000050996"/>
    </source>
</evidence>
<dbReference type="InterPro" id="IPR032750">
    <property type="entry name" value="TnsD_C"/>
</dbReference>
<dbReference type="Proteomes" id="UP000050996">
    <property type="component" value="Unassembled WGS sequence"/>
</dbReference>
<evidence type="ECO:0000313" key="3">
    <source>
        <dbReference type="EMBL" id="KQL27515.1"/>
    </source>
</evidence>
<evidence type="ECO:0000259" key="2">
    <source>
        <dbReference type="Pfam" id="PF15978"/>
    </source>
</evidence>
<dbReference type="AlphaFoldDB" id="A0A0Q3VR76"/>
<accession>A0A0Q3VR76</accession>
<dbReference type="Pfam" id="PF15978">
    <property type="entry name" value="TnsD"/>
    <property type="match status" value="1"/>
</dbReference>
<dbReference type="RefSeq" id="WP_056681777.1">
    <property type="nucleotide sequence ID" value="NZ_LJIX01000003.1"/>
</dbReference>
<keyword evidence="4" id="KW-1185">Reference proteome</keyword>
<protein>
    <submittedName>
        <fullName evidence="3">Uncharacterized protein</fullName>
    </submittedName>
</protein>
<dbReference type="STRING" id="1637975.AN957_00825"/>